<organism evidence="8 9">
    <name type="scientific">Triticum urartu</name>
    <name type="common">Red wild einkorn</name>
    <name type="synonym">Crithodium urartu</name>
    <dbReference type="NCBI Taxonomy" id="4572"/>
    <lineage>
        <taxon>Eukaryota</taxon>
        <taxon>Viridiplantae</taxon>
        <taxon>Streptophyta</taxon>
        <taxon>Embryophyta</taxon>
        <taxon>Tracheophyta</taxon>
        <taxon>Spermatophyta</taxon>
        <taxon>Magnoliopsida</taxon>
        <taxon>Liliopsida</taxon>
        <taxon>Poales</taxon>
        <taxon>Poaceae</taxon>
        <taxon>BOP clade</taxon>
        <taxon>Pooideae</taxon>
        <taxon>Triticodae</taxon>
        <taxon>Triticeae</taxon>
        <taxon>Triticinae</taxon>
        <taxon>Triticum</taxon>
    </lineage>
</organism>
<comment type="similarity">
    <text evidence="1">Belongs to the disease resistance NB-LRR family.</text>
</comment>
<feature type="region of interest" description="Disordered" evidence="6">
    <location>
        <begin position="130"/>
        <end position="150"/>
    </location>
</feature>
<dbReference type="Gramene" id="TuG1812G0700000273.01.T01">
    <property type="protein sequence ID" value="TuG1812G0700000273.01.T01.cds380208"/>
    <property type="gene ID" value="TuG1812G0700000273.01"/>
</dbReference>
<evidence type="ECO:0000256" key="4">
    <source>
        <dbReference type="ARBA" id="ARBA00022741"/>
    </source>
</evidence>
<keyword evidence="9" id="KW-1185">Reference proteome</keyword>
<dbReference type="EnsemblPlants" id="TuG1812G0700000273.01.T01">
    <property type="protein sequence ID" value="TuG1812G0700000273.01.T01.cds380208"/>
    <property type="gene ID" value="TuG1812G0700000273.01"/>
</dbReference>
<evidence type="ECO:0000313" key="9">
    <source>
        <dbReference type="Proteomes" id="UP000015106"/>
    </source>
</evidence>
<dbReference type="GO" id="GO:0000166">
    <property type="term" value="F:nucleotide binding"/>
    <property type="evidence" value="ECO:0007669"/>
    <property type="project" value="UniProtKB-KW"/>
</dbReference>
<dbReference type="Gene3D" id="1.20.5.4130">
    <property type="match status" value="1"/>
</dbReference>
<evidence type="ECO:0000256" key="1">
    <source>
        <dbReference type="ARBA" id="ARBA00008894"/>
    </source>
</evidence>
<accession>A0A8R7V045</accession>
<dbReference type="AlphaFoldDB" id="A0A8R7V045"/>
<keyword evidence="2" id="KW-0433">Leucine-rich repeat</keyword>
<dbReference type="Pfam" id="PF18052">
    <property type="entry name" value="Rx_N"/>
    <property type="match status" value="1"/>
</dbReference>
<evidence type="ECO:0000256" key="5">
    <source>
        <dbReference type="ARBA" id="ARBA00022821"/>
    </source>
</evidence>
<keyword evidence="4" id="KW-0547">Nucleotide-binding</keyword>
<sequence length="150" mass="16847">MEAAAATAFVGRIAPKLFEFLAANHKLRQNLEHDITCIQREFAFISAAIQQDDDLRWRSGNGDHVQRAWIQVICDLAHAIEDCIDRFMPRVTISNKSRIHQAAHKWKTMKARKEFAEAIGKLRKISEESSKLRTTYGTSTSSASSSSVAS</sequence>
<reference evidence="8" key="3">
    <citation type="submission" date="2022-06" db="UniProtKB">
        <authorList>
            <consortium name="EnsemblPlants"/>
        </authorList>
    </citation>
    <scope>IDENTIFICATION</scope>
</reference>
<dbReference type="Proteomes" id="UP000015106">
    <property type="component" value="Chromosome 7"/>
</dbReference>
<dbReference type="InterPro" id="IPR041118">
    <property type="entry name" value="Rx_N"/>
</dbReference>
<evidence type="ECO:0000256" key="2">
    <source>
        <dbReference type="ARBA" id="ARBA00022614"/>
    </source>
</evidence>
<evidence type="ECO:0000313" key="8">
    <source>
        <dbReference type="EnsemblPlants" id="TuG1812G0700000273.01.T01.cds380208"/>
    </source>
</evidence>
<evidence type="ECO:0000259" key="7">
    <source>
        <dbReference type="Pfam" id="PF18052"/>
    </source>
</evidence>
<reference evidence="9" key="1">
    <citation type="journal article" date="2013" name="Nature">
        <title>Draft genome of the wheat A-genome progenitor Triticum urartu.</title>
        <authorList>
            <person name="Ling H.Q."/>
            <person name="Zhao S."/>
            <person name="Liu D."/>
            <person name="Wang J."/>
            <person name="Sun H."/>
            <person name="Zhang C."/>
            <person name="Fan H."/>
            <person name="Li D."/>
            <person name="Dong L."/>
            <person name="Tao Y."/>
            <person name="Gao C."/>
            <person name="Wu H."/>
            <person name="Li Y."/>
            <person name="Cui Y."/>
            <person name="Guo X."/>
            <person name="Zheng S."/>
            <person name="Wang B."/>
            <person name="Yu K."/>
            <person name="Liang Q."/>
            <person name="Yang W."/>
            <person name="Lou X."/>
            <person name="Chen J."/>
            <person name="Feng M."/>
            <person name="Jian J."/>
            <person name="Zhang X."/>
            <person name="Luo G."/>
            <person name="Jiang Y."/>
            <person name="Liu J."/>
            <person name="Wang Z."/>
            <person name="Sha Y."/>
            <person name="Zhang B."/>
            <person name="Wu H."/>
            <person name="Tang D."/>
            <person name="Shen Q."/>
            <person name="Xue P."/>
            <person name="Zou S."/>
            <person name="Wang X."/>
            <person name="Liu X."/>
            <person name="Wang F."/>
            <person name="Yang Y."/>
            <person name="An X."/>
            <person name="Dong Z."/>
            <person name="Zhang K."/>
            <person name="Zhang X."/>
            <person name="Luo M.C."/>
            <person name="Dvorak J."/>
            <person name="Tong Y."/>
            <person name="Wang J."/>
            <person name="Yang H."/>
            <person name="Li Z."/>
            <person name="Wang D."/>
            <person name="Zhang A."/>
            <person name="Wang J."/>
        </authorList>
    </citation>
    <scope>NUCLEOTIDE SEQUENCE</scope>
    <source>
        <strain evidence="9">cv. G1812</strain>
    </source>
</reference>
<feature type="domain" description="Disease resistance N-terminal" evidence="7">
    <location>
        <begin position="9"/>
        <end position="99"/>
    </location>
</feature>
<keyword evidence="3" id="KW-0677">Repeat</keyword>
<dbReference type="GO" id="GO:0006952">
    <property type="term" value="P:defense response"/>
    <property type="evidence" value="ECO:0007669"/>
    <property type="project" value="UniProtKB-KW"/>
</dbReference>
<reference evidence="8" key="2">
    <citation type="submission" date="2018-03" db="EMBL/GenBank/DDBJ databases">
        <title>The Triticum urartu genome reveals the dynamic nature of wheat genome evolution.</title>
        <authorList>
            <person name="Ling H."/>
            <person name="Ma B."/>
            <person name="Shi X."/>
            <person name="Liu H."/>
            <person name="Dong L."/>
            <person name="Sun H."/>
            <person name="Cao Y."/>
            <person name="Gao Q."/>
            <person name="Zheng S."/>
            <person name="Li Y."/>
            <person name="Yu Y."/>
            <person name="Du H."/>
            <person name="Qi M."/>
            <person name="Li Y."/>
            <person name="Yu H."/>
            <person name="Cui Y."/>
            <person name="Wang N."/>
            <person name="Chen C."/>
            <person name="Wu H."/>
            <person name="Zhao Y."/>
            <person name="Zhang J."/>
            <person name="Li Y."/>
            <person name="Zhou W."/>
            <person name="Zhang B."/>
            <person name="Hu W."/>
            <person name="Eijk M."/>
            <person name="Tang J."/>
            <person name="Witsenboer H."/>
            <person name="Zhao S."/>
            <person name="Li Z."/>
            <person name="Zhang A."/>
            <person name="Wang D."/>
            <person name="Liang C."/>
        </authorList>
    </citation>
    <scope>NUCLEOTIDE SEQUENCE [LARGE SCALE GENOMIC DNA]</scope>
    <source>
        <strain evidence="8">cv. G1812</strain>
    </source>
</reference>
<evidence type="ECO:0000256" key="6">
    <source>
        <dbReference type="SAM" id="MobiDB-lite"/>
    </source>
</evidence>
<protein>
    <recommendedName>
        <fullName evidence="7">Disease resistance N-terminal domain-containing protein</fullName>
    </recommendedName>
</protein>
<keyword evidence="5" id="KW-0611">Plant defense</keyword>
<name>A0A8R7V045_TRIUA</name>
<evidence type="ECO:0000256" key="3">
    <source>
        <dbReference type="ARBA" id="ARBA00022737"/>
    </source>
</evidence>
<proteinExistence type="inferred from homology"/>
<feature type="compositionally biased region" description="Low complexity" evidence="6">
    <location>
        <begin position="138"/>
        <end position="150"/>
    </location>
</feature>